<protein>
    <recommendedName>
        <fullName evidence="3">Hemophore-related protein</fullName>
    </recommendedName>
</protein>
<accession>A0A7K0DLI1</accession>
<proteinExistence type="predicted"/>
<dbReference type="Proteomes" id="UP000431401">
    <property type="component" value="Unassembled WGS sequence"/>
</dbReference>
<dbReference type="RefSeq" id="WP_194290772.1">
    <property type="nucleotide sequence ID" value="NZ_WEGI01000003.1"/>
</dbReference>
<evidence type="ECO:0000313" key="1">
    <source>
        <dbReference type="EMBL" id="MQY26152.1"/>
    </source>
</evidence>
<comment type="caution">
    <text evidence="1">The sequence shown here is derived from an EMBL/GenBank/DDBJ whole genome shotgun (WGS) entry which is preliminary data.</text>
</comment>
<evidence type="ECO:0000313" key="2">
    <source>
        <dbReference type="Proteomes" id="UP000431401"/>
    </source>
</evidence>
<dbReference type="Gene3D" id="1.20.20.20">
    <property type="entry name" value="Haemophore, haem-binding domain"/>
    <property type="match status" value="1"/>
</dbReference>
<gene>
    <name evidence="1" type="ORF">NRB56_17130</name>
</gene>
<dbReference type="EMBL" id="WEGI01000003">
    <property type="protein sequence ID" value="MQY26152.1"/>
    <property type="molecule type" value="Genomic_DNA"/>
</dbReference>
<dbReference type="InterPro" id="IPR038378">
    <property type="entry name" value="MHB_sf"/>
</dbReference>
<sequence>MAVSGMSARSARVAGGLAIAGAIGVAGLLVPAVGAAQPPAGAEFLRTTCNAAQVESALHEHAPDLAARVDAHPEFKSRLDELLNLPPAERQQRIESFRQQHPDLGGNRPMPQGVDSGAVRGELQQVLDTCHNY</sequence>
<name>A0A7K0DLI1_9NOCA</name>
<dbReference type="AlphaFoldDB" id="A0A7K0DLI1"/>
<dbReference type="InterPro" id="IPR032407">
    <property type="entry name" value="MHB"/>
</dbReference>
<keyword evidence="2" id="KW-1185">Reference proteome</keyword>
<organism evidence="1 2">
    <name type="scientific">Nocardia aurantia</name>
    <dbReference type="NCBI Taxonomy" id="2585199"/>
    <lineage>
        <taxon>Bacteria</taxon>
        <taxon>Bacillati</taxon>
        <taxon>Actinomycetota</taxon>
        <taxon>Actinomycetes</taxon>
        <taxon>Mycobacteriales</taxon>
        <taxon>Nocardiaceae</taxon>
        <taxon>Nocardia</taxon>
    </lineage>
</organism>
<reference evidence="1 2" key="1">
    <citation type="submission" date="2019-10" db="EMBL/GenBank/DDBJ databases">
        <title>Nocardia macrotermitis sp. nov. and Nocardia aurantia sp. nov., isolated from the gut of fungus growing-termite Macrotermes natalensis.</title>
        <authorList>
            <person name="Benndorf R."/>
            <person name="Schwitalla J."/>
            <person name="Martin K."/>
            <person name="De Beer W."/>
            <person name="Kaster A.-K."/>
            <person name="Vollmers J."/>
            <person name="Poulsen M."/>
            <person name="Beemelmanns C."/>
        </authorList>
    </citation>
    <scope>NUCLEOTIDE SEQUENCE [LARGE SCALE GENOMIC DNA]</scope>
    <source>
        <strain evidence="1 2">RB56</strain>
    </source>
</reference>
<dbReference type="GO" id="GO:0020037">
    <property type="term" value="F:heme binding"/>
    <property type="evidence" value="ECO:0007669"/>
    <property type="project" value="InterPro"/>
</dbReference>
<evidence type="ECO:0008006" key="3">
    <source>
        <dbReference type="Google" id="ProtNLM"/>
    </source>
</evidence>
<dbReference type="NCBIfam" id="TIGR04529">
    <property type="entry name" value="MTB_hemophore"/>
    <property type="match status" value="1"/>
</dbReference>